<accession>A0ABW2LY11</accession>
<dbReference type="GO" id="GO:0004673">
    <property type="term" value="F:protein histidine kinase activity"/>
    <property type="evidence" value="ECO:0007669"/>
    <property type="project" value="UniProtKB-EC"/>
</dbReference>
<keyword evidence="1" id="KW-0812">Transmembrane</keyword>
<organism evidence="3 4">
    <name type="scientific">Chryseobacterium zhengzhouense</name>
    <dbReference type="NCBI Taxonomy" id="1636086"/>
    <lineage>
        <taxon>Bacteria</taxon>
        <taxon>Pseudomonadati</taxon>
        <taxon>Bacteroidota</taxon>
        <taxon>Flavobacteriia</taxon>
        <taxon>Flavobacteriales</taxon>
        <taxon>Weeksellaceae</taxon>
        <taxon>Chryseobacterium group</taxon>
        <taxon>Chryseobacterium</taxon>
    </lineage>
</organism>
<feature type="domain" description="Signal transduction histidine kinase internal region" evidence="2">
    <location>
        <begin position="200"/>
        <end position="274"/>
    </location>
</feature>
<dbReference type="Gene3D" id="3.30.565.10">
    <property type="entry name" value="Histidine kinase-like ATPase, C-terminal domain"/>
    <property type="match status" value="1"/>
</dbReference>
<feature type="transmembrane region" description="Helical" evidence="1">
    <location>
        <begin position="151"/>
        <end position="172"/>
    </location>
</feature>
<evidence type="ECO:0000313" key="4">
    <source>
        <dbReference type="Proteomes" id="UP001596550"/>
    </source>
</evidence>
<name>A0ABW2LY11_9FLAO</name>
<dbReference type="EC" id="2.7.13.3" evidence="3"/>
<sequence>MQKRKISGYFTAKIGEFNFEKFYTPQKRIVLHSLMWLSFAFLLFLSYRLAYHLTYLNSFILTVRMSVVNTIVFYIFFYGLLPKILKKPLGFVVVSLIVSFPVFVIIWLLSTYSFSLVYHYFGFEVLNGELKGAIAASANQTFWEAISLKRMVSQAIIIISILSPFFFVKILFEISKLYSRTIQIQKQKSLLEIENINIEKDFLKSQLNPHFLFNTLNNLYSLSLKKDNVVPEVILNLSDTMSYTLYESNTEKVKLWKEVEFIKNYSELEKMRYSADKNIQFEFPSENDCRSLRIAPLLTFTFIENAFKYGLKSSDSAFLELKISIEKGSFIFEVKNDFSVDEKKKSHGGIGLENVKKRLQLLYPSGHKLEISDSENVFFVKLNIDLTQ</sequence>
<gene>
    <name evidence="3" type="ORF">ACFQO9_07115</name>
</gene>
<evidence type="ECO:0000259" key="2">
    <source>
        <dbReference type="Pfam" id="PF06580"/>
    </source>
</evidence>
<dbReference type="Proteomes" id="UP001596550">
    <property type="component" value="Unassembled WGS sequence"/>
</dbReference>
<evidence type="ECO:0000313" key="3">
    <source>
        <dbReference type="EMBL" id="MFC7346475.1"/>
    </source>
</evidence>
<dbReference type="RefSeq" id="WP_378175938.1">
    <property type="nucleotide sequence ID" value="NZ_JBHTCR010000003.1"/>
</dbReference>
<keyword evidence="3" id="KW-0808">Transferase</keyword>
<comment type="caution">
    <text evidence="3">The sequence shown here is derived from an EMBL/GenBank/DDBJ whole genome shotgun (WGS) entry which is preliminary data.</text>
</comment>
<dbReference type="Pfam" id="PF06580">
    <property type="entry name" value="His_kinase"/>
    <property type="match status" value="1"/>
</dbReference>
<feature type="transmembrane region" description="Helical" evidence="1">
    <location>
        <begin position="89"/>
        <end position="109"/>
    </location>
</feature>
<dbReference type="InterPro" id="IPR050640">
    <property type="entry name" value="Bact_2-comp_sensor_kinase"/>
</dbReference>
<feature type="transmembrane region" description="Helical" evidence="1">
    <location>
        <begin position="29"/>
        <end position="49"/>
    </location>
</feature>
<keyword evidence="1" id="KW-1133">Transmembrane helix</keyword>
<evidence type="ECO:0000256" key="1">
    <source>
        <dbReference type="SAM" id="Phobius"/>
    </source>
</evidence>
<protein>
    <submittedName>
        <fullName evidence="3">Sensor histidine kinase</fullName>
        <ecNumber evidence="3">2.7.13.3</ecNumber>
    </submittedName>
</protein>
<dbReference type="EMBL" id="JBHTCR010000003">
    <property type="protein sequence ID" value="MFC7346475.1"/>
    <property type="molecule type" value="Genomic_DNA"/>
</dbReference>
<keyword evidence="4" id="KW-1185">Reference proteome</keyword>
<reference evidence="4" key="1">
    <citation type="journal article" date="2019" name="Int. J. Syst. Evol. Microbiol.">
        <title>The Global Catalogue of Microorganisms (GCM) 10K type strain sequencing project: providing services to taxonomists for standard genome sequencing and annotation.</title>
        <authorList>
            <consortium name="The Broad Institute Genomics Platform"/>
            <consortium name="The Broad Institute Genome Sequencing Center for Infectious Disease"/>
            <person name="Wu L."/>
            <person name="Ma J."/>
        </authorList>
    </citation>
    <scope>NUCLEOTIDE SEQUENCE [LARGE SCALE GENOMIC DNA]</scope>
    <source>
        <strain evidence="4">CCUG 54781</strain>
    </source>
</reference>
<dbReference type="InterPro" id="IPR010559">
    <property type="entry name" value="Sig_transdc_His_kin_internal"/>
</dbReference>
<keyword evidence="1" id="KW-0472">Membrane</keyword>
<keyword evidence="3" id="KW-0418">Kinase</keyword>
<proteinExistence type="predicted"/>
<dbReference type="PANTHER" id="PTHR34220:SF7">
    <property type="entry name" value="SENSOR HISTIDINE KINASE YPDA"/>
    <property type="match status" value="1"/>
</dbReference>
<dbReference type="InterPro" id="IPR036890">
    <property type="entry name" value="HATPase_C_sf"/>
</dbReference>
<feature type="transmembrane region" description="Helical" evidence="1">
    <location>
        <begin position="55"/>
        <end position="77"/>
    </location>
</feature>
<dbReference type="PANTHER" id="PTHR34220">
    <property type="entry name" value="SENSOR HISTIDINE KINASE YPDA"/>
    <property type="match status" value="1"/>
</dbReference>